<keyword evidence="3" id="KW-1185">Reference proteome</keyword>
<evidence type="ECO:0000313" key="3">
    <source>
        <dbReference type="Proteomes" id="UP001152888"/>
    </source>
</evidence>
<organism evidence="2 3">
    <name type="scientific">Acanthoscelides obtectus</name>
    <name type="common">Bean weevil</name>
    <name type="synonym">Bruchus obtectus</name>
    <dbReference type="NCBI Taxonomy" id="200917"/>
    <lineage>
        <taxon>Eukaryota</taxon>
        <taxon>Metazoa</taxon>
        <taxon>Ecdysozoa</taxon>
        <taxon>Arthropoda</taxon>
        <taxon>Hexapoda</taxon>
        <taxon>Insecta</taxon>
        <taxon>Pterygota</taxon>
        <taxon>Neoptera</taxon>
        <taxon>Endopterygota</taxon>
        <taxon>Coleoptera</taxon>
        <taxon>Polyphaga</taxon>
        <taxon>Cucujiformia</taxon>
        <taxon>Chrysomeloidea</taxon>
        <taxon>Chrysomelidae</taxon>
        <taxon>Bruchinae</taxon>
        <taxon>Bruchini</taxon>
        <taxon>Acanthoscelides</taxon>
    </lineage>
</organism>
<accession>A0A9P0M8K2</accession>
<comment type="caution">
    <text evidence="2">The sequence shown here is derived from an EMBL/GenBank/DDBJ whole genome shotgun (WGS) entry which is preliminary data.</text>
</comment>
<dbReference type="AlphaFoldDB" id="A0A9P0M8K2"/>
<dbReference type="EMBL" id="CAKOFQ010008053">
    <property type="protein sequence ID" value="CAH2011258.1"/>
    <property type="molecule type" value="Genomic_DNA"/>
</dbReference>
<feature type="region of interest" description="Disordered" evidence="1">
    <location>
        <begin position="19"/>
        <end position="57"/>
    </location>
</feature>
<proteinExistence type="predicted"/>
<feature type="compositionally biased region" description="Polar residues" evidence="1">
    <location>
        <begin position="29"/>
        <end position="51"/>
    </location>
</feature>
<name>A0A9P0M8K2_ACAOB</name>
<evidence type="ECO:0000256" key="1">
    <source>
        <dbReference type="SAM" id="MobiDB-lite"/>
    </source>
</evidence>
<gene>
    <name evidence="2" type="ORF">ACAOBT_LOCUS32069</name>
</gene>
<evidence type="ECO:0000313" key="2">
    <source>
        <dbReference type="EMBL" id="CAH2011258.1"/>
    </source>
</evidence>
<dbReference type="Proteomes" id="UP001152888">
    <property type="component" value="Unassembled WGS sequence"/>
</dbReference>
<sequence>MIGEALEVGSDSRYQCSTSRTIASGVETVRQTTEGPERSSPGNSESPTDSGSGDPCEAALTTITFKHPAESTIARYALAQWRLCSLPKRERR</sequence>
<reference evidence="2" key="1">
    <citation type="submission" date="2022-03" db="EMBL/GenBank/DDBJ databases">
        <authorList>
            <person name="Sayadi A."/>
        </authorList>
    </citation>
    <scope>NUCLEOTIDE SEQUENCE</scope>
</reference>
<protein>
    <submittedName>
        <fullName evidence="2">Uncharacterized protein</fullName>
    </submittedName>
</protein>